<name>A0A553NL34_9TELE</name>
<dbReference type="InterPro" id="IPR049492">
    <property type="entry name" value="BD-FAE-like_dom"/>
</dbReference>
<evidence type="ECO:0000256" key="1">
    <source>
        <dbReference type="ARBA" id="ARBA00022801"/>
    </source>
</evidence>
<evidence type="ECO:0000259" key="3">
    <source>
        <dbReference type="Pfam" id="PF20434"/>
    </source>
</evidence>
<dbReference type="Pfam" id="PF20434">
    <property type="entry name" value="BD-FAE"/>
    <property type="match status" value="1"/>
</dbReference>
<proteinExistence type="predicted"/>
<dbReference type="Proteomes" id="UP000316079">
    <property type="component" value="Unassembled WGS sequence"/>
</dbReference>
<organism evidence="4 5">
    <name type="scientific">Danionella cerebrum</name>
    <dbReference type="NCBI Taxonomy" id="2873325"/>
    <lineage>
        <taxon>Eukaryota</taxon>
        <taxon>Metazoa</taxon>
        <taxon>Chordata</taxon>
        <taxon>Craniata</taxon>
        <taxon>Vertebrata</taxon>
        <taxon>Euteleostomi</taxon>
        <taxon>Actinopterygii</taxon>
        <taxon>Neopterygii</taxon>
        <taxon>Teleostei</taxon>
        <taxon>Ostariophysi</taxon>
        <taxon>Cypriniformes</taxon>
        <taxon>Danionidae</taxon>
        <taxon>Danioninae</taxon>
        <taxon>Danionella</taxon>
    </lineage>
</organism>
<feature type="domain" description="BD-FAE-like" evidence="3">
    <location>
        <begin position="93"/>
        <end position="309"/>
    </location>
</feature>
<dbReference type="PANTHER" id="PTHR48081:SF33">
    <property type="entry name" value="KYNURENINE FORMAMIDASE"/>
    <property type="match status" value="1"/>
</dbReference>
<dbReference type="SUPFAM" id="SSF53474">
    <property type="entry name" value="alpha/beta-Hydrolases"/>
    <property type="match status" value="1"/>
</dbReference>
<dbReference type="EMBL" id="SRMA01026863">
    <property type="protein sequence ID" value="TRY66142.1"/>
    <property type="molecule type" value="Genomic_DNA"/>
</dbReference>
<reference evidence="4 5" key="1">
    <citation type="journal article" date="2019" name="Sci. Data">
        <title>Hybrid genome assembly and annotation of Danionella translucida.</title>
        <authorList>
            <person name="Kadobianskyi M."/>
            <person name="Schulze L."/>
            <person name="Schuelke M."/>
            <person name="Judkewitz B."/>
        </authorList>
    </citation>
    <scope>NUCLEOTIDE SEQUENCE [LARGE SCALE GENOMIC DNA]</scope>
    <source>
        <strain evidence="4 5">Bolton</strain>
    </source>
</reference>
<keyword evidence="2" id="KW-0472">Membrane</keyword>
<evidence type="ECO:0000313" key="4">
    <source>
        <dbReference type="EMBL" id="TRY66142.1"/>
    </source>
</evidence>
<dbReference type="PANTHER" id="PTHR48081">
    <property type="entry name" value="AB HYDROLASE SUPERFAMILY PROTEIN C4A8.06C"/>
    <property type="match status" value="1"/>
</dbReference>
<dbReference type="Gene3D" id="3.40.50.1820">
    <property type="entry name" value="alpha/beta hydrolase"/>
    <property type="match status" value="1"/>
</dbReference>
<gene>
    <name evidence="4" type="ORF">DNTS_008716</name>
</gene>
<keyword evidence="5" id="KW-1185">Reference proteome</keyword>
<keyword evidence="2" id="KW-1133">Transmembrane helix</keyword>
<evidence type="ECO:0000256" key="2">
    <source>
        <dbReference type="SAM" id="Phobius"/>
    </source>
</evidence>
<accession>A0A553NL34</accession>
<keyword evidence="2" id="KW-0812">Transmembrane</keyword>
<feature type="transmembrane region" description="Helical" evidence="2">
    <location>
        <begin position="12"/>
        <end position="36"/>
    </location>
</feature>
<protein>
    <recommendedName>
        <fullName evidence="3">BD-FAE-like domain-containing protein</fullName>
    </recommendedName>
</protein>
<dbReference type="STRING" id="623744.A0A553NL34"/>
<dbReference type="GO" id="GO:0004061">
    <property type="term" value="F:arylformamidase activity"/>
    <property type="evidence" value="ECO:0007669"/>
    <property type="project" value="TreeGrafter"/>
</dbReference>
<dbReference type="InterPro" id="IPR029058">
    <property type="entry name" value="AB_hydrolase_fold"/>
</dbReference>
<dbReference type="AlphaFoldDB" id="A0A553NL34"/>
<dbReference type="OrthoDB" id="433474at2759"/>
<evidence type="ECO:0000313" key="5">
    <source>
        <dbReference type="Proteomes" id="UP000316079"/>
    </source>
</evidence>
<sequence length="361" mass="41194">MEALIVLKSYISLPVVAGALLVGFPYCVSLTAQWLYGWPNKPGYKKYIEALKPRRIYRMTRVVLEMFKYLQYSKLFFQWKLWYNNDQTNFVKLDFYLPPSTGHSDANPTPVVVFVYGGAWGSGDRSMYCLLALQMAKELNASVICPDYSIYPKGNTLSMIQDISDSLLWVRQNGHAFKVDQDNIILIGHSAGAHLCVLTTLFLINTVEELFIETSRQRELVAAIKGIIGLSGVYNIMDHYEHEKTRGVEYVSTMHKAMDGLNNFAYYSPTSILKKMKEDQLKQVPPVALLHGTNDIVVPVESSLKLSELLASLSVKMSLYLIPKLNHTDMVTDLMAADRHFYNILYDFLKQEFCTFLNKLY</sequence>
<keyword evidence="1" id="KW-0378">Hydrolase</keyword>
<comment type="caution">
    <text evidence="4">The sequence shown here is derived from an EMBL/GenBank/DDBJ whole genome shotgun (WGS) entry which is preliminary data.</text>
</comment>
<dbReference type="InterPro" id="IPR050300">
    <property type="entry name" value="GDXG_lipolytic_enzyme"/>
</dbReference>